<proteinExistence type="predicted"/>
<dbReference type="CDD" id="cd08566">
    <property type="entry name" value="GDPD_AtGDE_like"/>
    <property type="match status" value="1"/>
</dbReference>
<organism evidence="3 4">
    <name type="scientific">Fundicoccus culcitae</name>
    <dbReference type="NCBI Taxonomy" id="2969821"/>
    <lineage>
        <taxon>Bacteria</taxon>
        <taxon>Bacillati</taxon>
        <taxon>Bacillota</taxon>
        <taxon>Bacilli</taxon>
        <taxon>Lactobacillales</taxon>
        <taxon>Aerococcaceae</taxon>
        <taxon>Fundicoccus</taxon>
    </lineage>
</organism>
<feature type="domain" description="GP-PDE" evidence="1">
    <location>
        <begin position="21"/>
        <end position="123"/>
    </location>
</feature>
<sequence>MTDKNKFISRLADNPFLIMSHRGFWGGNIIQNTTQSADLAYRAGSDIVEVDVCRSLDGVYYLFHDGGELGLLGIDKHFSHLTSDFIDNVSVLNTLGTPSGYRIQRLSEFLEWLPDDSLVNIDRSWTYWNDKAFFDLLHHSGKAENLLLKSPVQEEWLSNLEKMARGIAYMPIVYQREDVIAVMMRHQVNLVGVEIVAPINNDFLDSNLSVELKQQQILIMANAEKLGEHFDLFVGLDDDASLFNQINQGWDAYLNRGIDIIQTDWPNFMNEYRRTYQKSEVKR</sequence>
<keyword evidence="4" id="KW-1185">Reference proteome</keyword>
<dbReference type="Gene3D" id="3.20.20.190">
    <property type="entry name" value="Phosphatidylinositol (PI) phosphodiesterase"/>
    <property type="match status" value="1"/>
</dbReference>
<evidence type="ECO:0000313" key="4">
    <source>
        <dbReference type="Proteomes" id="UP001315967"/>
    </source>
</evidence>
<evidence type="ECO:0000313" key="3">
    <source>
        <dbReference type="EMBL" id="UUX33367.1"/>
    </source>
</evidence>
<dbReference type="InterPro" id="IPR017946">
    <property type="entry name" value="PLC-like_Pdiesterase_TIM-brl"/>
</dbReference>
<gene>
    <name evidence="3" type="ORF">NRE15_10705</name>
</gene>
<dbReference type="RefSeq" id="WP_313792868.1">
    <property type="nucleotide sequence ID" value="NZ_CP102453.1"/>
</dbReference>
<dbReference type="PANTHER" id="PTHR46211:SF14">
    <property type="entry name" value="GLYCEROPHOSPHODIESTER PHOSPHODIESTERASE"/>
    <property type="match status" value="1"/>
</dbReference>
<dbReference type="Pfam" id="PF03009">
    <property type="entry name" value="GDPD"/>
    <property type="match status" value="1"/>
</dbReference>
<accession>A0ABY5P3R2</accession>
<dbReference type="SUPFAM" id="SSF51695">
    <property type="entry name" value="PLC-like phosphodiesterases"/>
    <property type="match status" value="1"/>
</dbReference>
<protein>
    <submittedName>
        <fullName evidence="3">Glycerophosphodiester phosphodiesterase family protein</fullName>
    </submittedName>
</protein>
<feature type="domain" description="DUF4996" evidence="2">
    <location>
        <begin position="169"/>
        <end position="272"/>
    </location>
</feature>
<dbReference type="EMBL" id="CP102453">
    <property type="protein sequence ID" value="UUX33367.1"/>
    <property type="molecule type" value="Genomic_DNA"/>
</dbReference>
<dbReference type="Proteomes" id="UP001315967">
    <property type="component" value="Chromosome"/>
</dbReference>
<dbReference type="PANTHER" id="PTHR46211">
    <property type="entry name" value="GLYCEROPHOSPHORYL DIESTER PHOSPHODIESTERASE"/>
    <property type="match status" value="1"/>
</dbReference>
<reference evidence="3 4" key="1">
    <citation type="submission" date="2022-08" db="EMBL/GenBank/DDBJ databases">
        <title>Aerococcaceae sp. nov isolated from spoiled eye mask.</title>
        <authorList>
            <person name="Zhou G."/>
            <person name="Xie X.-B."/>
            <person name="Shi Q.-S."/>
            <person name="Wang Y.-S."/>
            <person name="Wen X."/>
            <person name="Peng H."/>
            <person name="Yang X.-J."/>
            <person name="Tao H.-B."/>
            <person name="Huang X.-M."/>
        </authorList>
    </citation>
    <scope>NUCLEOTIDE SEQUENCE [LARGE SCALE GENOMIC DNA]</scope>
    <source>
        <strain evidence="4">DM20194951</strain>
    </source>
</reference>
<dbReference type="InterPro" id="IPR032160">
    <property type="entry name" value="DUF4996"/>
</dbReference>
<dbReference type="Pfam" id="PF16387">
    <property type="entry name" value="DUF4996"/>
    <property type="match status" value="1"/>
</dbReference>
<evidence type="ECO:0000259" key="2">
    <source>
        <dbReference type="Pfam" id="PF16387"/>
    </source>
</evidence>
<name>A0ABY5P3R2_9LACT</name>
<evidence type="ECO:0000259" key="1">
    <source>
        <dbReference type="Pfam" id="PF03009"/>
    </source>
</evidence>
<dbReference type="InterPro" id="IPR030395">
    <property type="entry name" value="GP_PDE_dom"/>
</dbReference>